<dbReference type="AlphaFoldDB" id="A0A1W2GJE2"/>
<dbReference type="OrthoDB" id="614750at2"/>
<evidence type="ECO:0000313" key="2">
    <source>
        <dbReference type="EMBL" id="SMD36376.1"/>
    </source>
</evidence>
<dbReference type="InterPro" id="IPR026444">
    <property type="entry name" value="Secre_tail"/>
</dbReference>
<dbReference type="NCBIfam" id="TIGR04183">
    <property type="entry name" value="Por_Secre_tail"/>
    <property type="match status" value="1"/>
</dbReference>
<feature type="domain" description="Secretion system C-terminal sorting" evidence="1">
    <location>
        <begin position="48"/>
        <end position="117"/>
    </location>
</feature>
<sequence>MKRYITILFVLAGEICLGQTVHAVKVAVGQGEDCPVVTGIEPLLAVQVFPNPATSTLSIHSAIQNASFRLLNVHGKIIKDQSFLKNNVSVDISHVPEGVYILQVFNDRQNRTIKIIVQ</sequence>
<dbReference type="Proteomes" id="UP000192472">
    <property type="component" value="Unassembled WGS sequence"/>
</dbReference>
<gene>
    <name evidence="2" type="ORF">SAMN04488029_2863</name>
</gene>
<dbReference type="RefSeq" id="WP_084373514.1">
    <property type="nucleotide sequence ID" value="NZ_FWYF01000003.1"/>
</dbReference>
<protein>
    <submittedName>
        <fullName evidence="2">Por secretion system C-terminal sorting domain-containing protein</fullName>
    </submittedName>
</protein>
<accession>A0A1W2GJE2</accession>
<evidence type="ECO:0000313" key="3">
    <source>
        <dbReference type="Proteomes" id="UP000192472"/>
    </source>
</evidence>
<dbReference type="STRING" id="692418.SAMN04488029_2863"/>
<evidence type="ECO:0000259" key="1">
    <source>
        <dbReference type="Pfam" id="PF18962"/>
    </source>
</evidence>
<dbReference type="EMBL" id="FWYF01000003">
    <property type="protein sequence ID" value="SMD36376.1"/>
    <property type="molecule type" value="Genomic_DNA"/>
</dbReference>
<organism evidence="2 3">
    <name type="scientific">Reichenbachiella faecimaris</name>
    <dbReference type="NCBI Taxonomy" id="692418"/>
    <lineage>
        <taxon>Bacteria</taxon>
        <taxon>Pseudomonadati</taxon>
        <taxon>Bacteroidota</taxon>
        <taxon>Cytophagia</taxon>
        <taxon>Cytophagales</taxon>
        <taxon>Reichenbachiellaceae</taxon>
        <taxon>Reichenbachiella</taxon>
    </lineage>
</organism>
<name>A0A1W2GJE2_REIFA</name>
<proteinExistence type="predicted"/>
<keyword evidence="3" id="KW-1185">Reference proteome</keyword>
<dbReference type="Pfam" id="PF18962">
    <property type="entry name" value="Por_Secre_tail"/>
    <property type="match status" value="1"/>
</dbReference>
<reference evidence="2 3" key="1">
    <citation type="submission" date="2017-04" db="EMBL/GenBank/DDBJ databases">
        <authorList>
            <person name="Afonso C.L."/>
            <person name="Miller P.J."/>
            <person name="Scott M.A."/>
            <person name="Spackman E."/>
            <person name="Goraichik I."/>
            <person name="Dimitrov K.M."/>
            <person name="Suarez D.L."/>
            <person name="Swayne D.E."/>
        </authorList>
    </citation>
    <scope>NUCLEOTIDE SEQUENCE [LARGE SCALE GENOMIC DNA]</scope>
    <source>
        <strain evidence="2 3">DSM 26133</strain>
    </source>
</reference>